<protein>
    <submittedName>
        <fullName evidence="2">Uncharacterized protein</fullName>
    </submittedName>
</protein>
<keyword evidence="3" id="KW-1185">Reference proteome</keyword>
<evidence type="ECO:0000313" key="3">
    <source>
        <dbReference type="Proteomes" id="UP000479190"/>
    </source>
</evidence>
<name>A0A6H5I171_9HYME</name>
<feature type="region of interest" description="Disordered" evidence="1">
    <location>
        <begin position="124"/>
        <end position="160"/>
    </location>
</feature>
<dbReference type="AlphaFoldDB" id="A0A6H5I171"/>
<accession>A0A6H5I171</accession>
<feature type="compositionally biased region" description="Gly residues" evidence="1">
    <location>
        <begin position="133"/>
        <end position="142"/>
    </location>
</feature>
<evidence type="ECO:0000256" key="1">
    <source>
        <dbReference type="SAM" id="MobiDB-lite"/>
    </source>
</evidence>
<gene>
    <name evidence="2" type="ORF">TBRA_LOCUS3411</name>
</gene>
<sequence>MFRNTFRAHSCRGLSRKVRPIIWTRSCLAAQRSRHVYKVQRGSRANEELGCSRIRGECNAVVQWTSTQKPCCTFCWPACAAPRERERDHANRMSPLPVSCFSPARDSPQLYSCAMRPDADAQRSRECSRFGGRRGSLGGRGPRQGVHLGSAGVQRGRGRSSIQRYLSAHHAERGRHRRPGGVRQIRVSGVRCSKYPSCIPPNKFFFSSFCRTKIDRLRYPSFERAQLLQH</sequence>
<dbReference type="EMBL" id="CADCXV010000645">
    <property type="protein sequence ID" value="CAB0031442.1"/>
    <property type="molecule type" value="Genomic_DNA"/>
</dbReference>
<reference evidence="2 3" key="1">
    <citation type="submission" date="2020-02" db="EMBL/GenBank/DDBJ databases">
        <authorList>
            <person name="Ferguson B K."/>
        </authorList>
    </citation>
    <scope>NUCLEOTIDE SEQUENCE [LARGE SCALE GENOMIC DNA]</scope>
</reference>
<proteinExistence type="predicted"/>
<organism evidence="2 3">
    <name type="scientific">Trichogramma brassicae</name>
    <dbReference type="NCBI Taxonomy" id="86971"/>
    <lineage>
        <taxon>Eukaryota</taxon>
        <taxon>Metazoa</taxon>
        <taxon>Ecdysozoa</taxon>
        <taxon>Arthropoda</taxon>
        <taxon>Hexapoda</taxon>
        <taxon>Insecta</taxon>
        <taxon>Pterygota</taxon>
        <taxon>Neoptera</taxon>
        <taxon>Endopterygota</taxon>
        <taxon>Hymenoptera</taxon>
        <taxon>Apocrita</taxon>
        <taxon>Proctotrupomorpha</taxon>
        <taxon>Chalcidoidea</taxon>
        <taxon>Trichogrammatidae</taxon>
        <taxon>Trichogramma</taxon>
    </lineage>
</organism>
<evidence type="ECO:0000313" key="2">
    <source>
        <dbReference type="EMBL" id="CAB0031442.1"/>
    </source>
</evidence>
<dbReference type="Proteomes" id="UP000479190">
    <property type="component" value="Unassembled WGS sequence"/>
</dbReference>